<evidence type="ECO:0000256" key="2">
    <source>
        <dbReference type="ARBA" id="ARBA00005065"/>
    </source>
</evidence>
<keyword evidence="5" id="KW-0662">Pyridine nucleotide biosynthesis</keyword>
<dbReference type="RefSeq" id="WP_046497051.1">
    <property type="nucleotide sequence ID" value="NZ_CGIH01000026.1"/>
</dbReference>
<name>A0A0E4GAN2_9FIRM</name>
<dbReference type="STRING" id="690567.1435"/>
<evidence type="ECO:0000256" key="7">
    <source>
        <dbReference type="ARBA" id="ARBA00022723"/>
    </source>
</evidence>
<evidence type="ECO:0000256" key="4">
    <source>
        <dbReference type="ARBA" id="ARBA00022485"/>
    </source>
</evidence>
<dbReference type="Proteomes" id="UP000045545">
    <property type="component" value="Unassembled WGS sequence"/>
</dbReference>
<keyword evidence="7" id="KW-0479">Metal-binding</keyword>
<reference evidence="11 12" key="1">
    <citation type="submission" date="2015-03" db="EMBL/GenBank/DDBJ databases">
        <authorList>
            <person name="Murphy D."/>
        </authorList>
    </citation>
    <scope>NUCLEOTIDE SEQUENCE [LARGE SCALE GENOMIC DNA]</scope>
    <source>
        <strain evidence="11 12">OL-4</strain>
    </source>
</reference>
<dbReference type="GO" id="GO:0008987">
    <property type="term" value="F:quinolinate synthetase A activity"/>
    <property type="evidence" value="ECO:0007669"/>
    <property type="project" value="UniProtKB-UniRule"/>
</dbReference>
<dbReference type="UniPathway" id="UPA00253">
    <property type="reaction ID" value="UER00327"/>
</dbReference>
<dbReference type="EC" id="2.5.1.72" evidence="3 10"/>
<sequence length="306" mass="33492">MGKDDRQLIQTILDLKKEKNVYIIAHYYQRESIQDIADFVGDSYSMAVAAQKSPSNTILVAGVDFMAESAAILCPDKTVLSPEPLATCPMANSISAADVLDYKEQHPDSIIVSYVNTPAEIKAVSDICCTSSNAERIIKRFPPEANICFLPDQNLAVNVANRIGRRLDYFTSACPIHAQVTEEDLDAKLQAHPEAMVAVHPECIPEVVSKADYCGSTAGIINFVLNSSAKKFIIATECGVMHAINKANADKKLYLAAEELICPNMKSITLEKILYSIEQMQTVITVPENIRVGAAMALEKMIIYSS</sequence>
<dbReference type="GO" id="GO:0034628">
    <property type="term" value="P:'de novo' NAD+ biosynthetic process from L-aspartate"/>
    <property type="evidence" value="ECO:0007669"/>
    <property type="project" value="TreeGrafter"/>
</dbReference>
<gene>
    <name evidence="11" type="ORF">1435</name>
</gene>
<dbReference type="SUPFAM" id="SSF142754">
    <property type="entry name" value="NadA-like"/>
    <property type="match status" value="1"/>
</dbReference>
<comment type="cofactor">
    <cofactor evidence="1">
        <name>[4Fe-4S] cluster</name>
        <dbReference type="ChEBI" id="CHEBI:49883"/>
    </cofactor>
</comment>
<keyword evidence="4" id="KW-0004">4Fe-4S</keyword>
<dbReference type="OrthoDB" id="9801204at2"/>
<dbReference type="Gene3D" id="3.40.50.10800">
    <property type="entry name" value="NadA-like"/>
    <property type="match status" value="3"/>
</dbReference>
<evidence type="ECO:0000256" key="5">
    <source>
        <dbReference type="ARBA" id="ARBA00022642"/>
    </source>
</evidence>
<keyword evidence="12" id="KW-1185">Reference proteome</keyword>
<evidence type="ECO:0000256" key="10">
    <source>
        <dbReference type="NCBIfam" id="TIGR00550"/>
    </source>
</evidence>
<proteinExistence type="predicted"/>
<evidence type="ECO:0000256" key="6">
    <source>
        <dbReference type="ARBA" id="ARBA00022679"/>
    </source>
</evidence>
<keyword evidence="9" id="KW-0411">Iron-sulfur</keyword>
<dbReference type="PANTHER" id="PTHR30573:SF0">
    <property type="entry name" value="QUINOLINATE SYNTHASE, CHLOROPLASTIC"/>
    <property type="match status" value="1"/>
</dbReference>
<evidence type="ECO:0000313" key="12">
    <source>
        <dbReference type="Proteomes" id="UP000045545"/>
    </source>
</evidence>
<dbReference type="Pfam" id="PF02445">
    <property type="entry name" value="NadA"/>
    <property type="match status" value="1"/>
</dbReference>
<keyword evidence="6" id="KW-0808">Transferase</keyword>
<dbReference type="NCBIfam" id="NF006878">
    <property type="entry name" value="PRK09375.1-2"/>
    <property type="match status" value="1"/>
</dbReference>
<dbReference type="PANTHER" id="PTHR30573">
    <property type="entry name" value="QUINOLINATE SYNTHETASE A"/>
    <property type="match status" value="1"/>
</dbReference>
<dbReference type="GO" id="GO:0051539">
    <property type="term" value="F:4 iron, 4 sulfur cluster binding"/>
    <property type="evidence" value="ECO:0007669"/>
    <property type="project" value="UniProtKB-KW"/>
</dbReference>
<organism evidence="11 12">
    <name type="scientific">Syntrophomonas zehnderi OL-4</name>
    <dbReference type="NCBI Taxonomy" id="690567"/>
    <lineage>
        <taxon>Bacteria</taxon>
        <taxon>Bacillati</taxon>
        <taxon>Bacillota</taxon>
        <taxon>Clostridia</taxon>
        <taxon>Eubacteriales</taxon>
        <taxon>Syntrophomonadaceae</taxon>
        <taxon>Syntrophomonas</taxon>
    </lineage>
</organism>
<evidence type="ECO:0000313" key="11">
    <source>
        <dbReference type="EMBL" id="CFX55493.1"/>
    </source>
</evidence>
<dbReference type="AlphaFoldDB" id="A0A0E4GAN2"/>
<dbReference type="InterPro" id="IPR003473">
    <property type="entry name" value="NadA"/>
</dbReference>
<evidence type="ECO:0000256" key="3">
    <source>
        <dbReference type="ARBA" id="ARBA00012669"/>
    </source>
</evidence>
<evidence type="ECO:0000256" key="9">
    <source>
        <dbReference type="ARBA" id="ARBA00023014"/>
    </source>
</evidence>
<evidence type="ECO:0000256" key="8">
    <source>
        <dbReference type="ARBA" id="ARBA00023004"/>
    </source>
</evidence>
<dbReference type="NCBIfam" id="TIGR00550">
    <property type="entry name" value="nadA"/>
    <property type="match status" value="1"/>
</dbReference>
<accession>A0A0E4GAN2</accession>
<dbReference type="EMBL" id="CGIH01000026">
    <property type="protein sequence ID" value="CFX55493.1"/>
    <property type="molecule type" value="Genomic_DNA"/>
</dbReference>
<comment type="pathway">
    <text evidence="2">Cofactor biosynthesis; NAD(+) biosynthesis; quinolinate from iminoaspartate: step 1/1.</text>
</comment>
<dbReference type="InterPro" id="IPR036094">
    <property type="entry name" value="NadA_sf"/>
</dbReference>
<dbReference type="GO" id="GO:0046872">
    <property type="term" value="F:metal ion binding"/>
    <property type="evidence" value="ECO:0007669"/>
    <property type="project" value="UniProtKB-KW"/>
</dbReference>
<protein>
    <recommendedName>
        <fullName evidence="3 10">Quinolinate synthase</fullName>
        <ecNumber evidence="3 10">2.5.1.72</ecNumber>
    </recommendedName>
</protein>
<keyword evidence="8" id="KW-0408">Iron</keyword>
<evidence type="ECO:0000256" key="1">
    <source>
        <dbReference type="ARBA" id="ARBA00001966"/>
    </source>
</evidence>